<comment type="similarity">
    <text evidence="10">Belongs to the TRAFAC class YlqF/YawG GTPase family. RsgA subfamily.</text>
</comment>
<feature type="binding site" evidence="10">
    <location>
        <position position="297"/>
    </location>
    <ligand>
        <name>Zn(2+)</name>
        <dbReference type="ChEBI" id="CHEBI:29105"/>
    </ligand>
</feature>
<dbReference type="Pfam" id="PF03193">
    <property type="entry name" value="RsgA_GTPase"/>
    <property type="match status" value="1"/>
</dbReference>
<dbReference type="InterPro" id="IPR030378">
    <property type="entry name" value="G_CP_dom"/>
</dbReference>
<keyword evidence="4 10" id="KW-0699">rRNA-binding</keyword>
<keyword evidence="1 10" id="KW-0963">Cytoplasm</keyword>
<dbReference type="PROSITE" id="PS50936">
    <property type="entry name" value="ENGC_GTPASE"/>
    <property type="match status" value="1"/>
</dbReference>
<dbReference type="CDD" id="cd01854">
    <property type="entry name" value="YjeQ_EngC"/>
    <property type="match status" value="1"/>
</dbReference>
<name>A0ABW5P797_9BACL</name>
<feature type="domain" description="EngC GTPase" evidence="12">
    <location>
        <begin position="112"/>
        <end position="259"/>
    </location>
</feature>
<accession>A0ABW5P797</accession>
<evidence type="ECO:0000259" key="12">
    <source>
        <dbReference type="PROSITE" id="PS50936"/>
    </source>
</evidence>
<evidence type="ECO:0000313" key="15">
    <source>
        <dbReference type="Proteomes" id="UP001597541"/>
    </source>
</evidence>
<dbReference type="Gene3D" id="1.10.40.50">
    <property type="entry name" value="Probable gtpase engc, domain 3"/>
    <property type="match status" value="1"/>
</dbReference>
<evidence type="ECO:0000256" key="3">
    <source>
        <dbReference type="ARBA" id="ARBA00022723"/>
    </source>
</evidence>
<keyword evidence="2 10" id="KW-0690">Ribosome biogenesis</keyword>
<evidence type="ECO:0000256" key="7">
    <source>
        <dbReference type="ARBA" id="ARBA00022833"/>
    </source>
</evidence>
<protein>
    <recommendedName>
        <fullName evidence="10">Small ribosomal subunit biogenesis GTPase RsgA</fullName>
        <ecNumber evidence="10">3.6.1.-</ecNumber>
    </recommendedName>
</protein>
<dbReference type="Gene3D" id="3.40.50.300">
    <property type="entry name" value="P-loop containing nucleotide triphosphate hydrolases"/>
    <property type="match status" value="1"/>
</dbReference>
<comment type="caution">
    <text evidence="14">The sequence shown here is derived from an EMBL/GenBank/DDBJ whole genome shotgun (WGS) entry which is preliminary data.</text>
</comment>
<evidence type="ECO:0000256" key="10">
    <source>
        <dbReference type="HAMAP-Rule" id="MF_01820"/>
    </source>
</evidence>
<dbReference type="EC" id="3.6.1.-" evidence="10"/>
<evidence type="ECO:0000313" key="14">
    <source>
        <dbReference type="EMBL" id="MFD2610904.1"/>
    </source>
</evidence>
<feature type="binding site" evidence="10">
    <location>
        <begin position="203"/>
        <end position="211"/>
    </location>
    <ligand>
        <name>GTP</name>
        <dbReference type="ChEBI" id="CHEBI:37565"/>
    </ligand>
</feature>
<dbReference type="RefSeq" id="WP_377599064.1">
    <property type="nucleotide sequence ID" value="NZ_JBHUME010000002.1"/>
</dbReference>
<feature type="domain" description="CP-type G" evidence="13">
    <location>
        <begin position="104"/>
        <end position="261"/>
    </location>
</feature>
<reference evidence="15" key="1">
    <citation type="journal article" date="2019" name="Int. J. Syst. Evol. Microbiol.">
        <title>The Global Catalogue of Microorganisms (GCM) 10K type strain sequencing project: providing services to taxonomists for standard genome sequencing and annotation.</title>
        <authorList>
            <consortium name="The Broad Institute Genomics Platform"/>
            <consortium name="The Broad Institute Genome Sequencing Center for Infectious Disease"/>
            <person name="Wu L."/>
            <person name="Ma J."/>
        </authorList>
    </citation>
    <scope>NUCLEOTIDE SEQUENCE [LARGE SCALE GENOMIC DNA]</scope>
    <source>
        <strain evidence="15">KCTC 3950</strain>
    </source>
</reference>
<comment type="subcellular location">
    <subcellularLocation>
        <location evidence="10">Cytoplasm</location>
    </subcellularLocation>
</comment>
<feature type="region of interest" description="Disordered" evidence="11">
    <location>
        <begin position="334"/>
        <end position="356"/>
    </location>
</feature>
<dbReference type="PROSITE" id="PS51721">
    <property type="entry name" value="G_CP"/>
    <property type="match status" value="1"/>
</dbReference>
<keyword evidence="3 10" id="KW-0479">Metal-binding</keyword>
<dbReference type="SUPFAM" id="SSF50249">
    <property type="entry name" value="Nucleic acid-binding proteins"/>
    <property type="match status" value="1"/>
</dbReference>
<feature type="binding site" evidence="10">
    <location>
        <position position="291"/>
    </location>
    <ligand>
        <name>Zn(2+)</name>
        <dbReference type="ChEBI" id="CHEBI:29105"/>
    </ligand>
</feature>
<feature type="binding site" evidence="10">
    <location>
        <position position="289"/>
    </location>
    <ligand>
        <name>Zn(2+)</name>
        <dbReference type="ChEBI" id="CHEBI:29105"/>
    </ligand>
</feature>
<feature type="binding site" evidence="10">
    <location>
        <begin position="151"/>
        <end position="154"/>
    </location>
    <ligand>
        <name>GTP</name>
        <dbReference type="ChEBI" id="CHEBI:37565"/>
    </ligand>
</feature>
<evidence type="ECO:0000256" key="8">
    <source>
        <dbReference type="ARBA" id="ARBA00022884"/>
    </source>
</evidence>
<keyword evidence="15" id="KW-1185">Reference proteome</keyword>
<dbReference type="Proteomes" id="UP001597541">
    <property type="component" value="Unassembled WGS sequence"/>
</dbReference>
<keyword evidence="6 10" id="KW-0378">Hydrolase</keyword>
<evidence type="ECO:0000256" key="2">
    <source>
        <dbReference type="ARBA" id="ARBA00022517"/>
    </source>
</evidence>
<feature type="binding site" evidence="10">
    <location>
        <position position="284"/>
    </location>
    <ligand>
        <name>Zn(2+)</name>
        <dbReference type="ChEBI" id="CHEBI:29105"/>
    </ligand>
</feature>
<evidence type="ECO:0000256" key="4">
    <source>
        <dbReference type="ARBA" id="ARBA00022730"/>
    </source>
</evidence>
<dbReference type="NCBIfam" id="TIGR00157">
    <property type="entry name" value="ribosome small subunit-dependent GTPase A"/>
    <property type="match status" value="1"/>
</dbReference>
<evidence type="ECO:0000259" key="13">
    <source>
        <dbReference type="PROSITE" id="PS51721"/>
    </source>
</evidence>
<dbReference type="EMBL" id="JBHUME010000002">
    <property type="protein sequence ID" value="MFD2610904.1"/>
    <property type="molecule type" value="Genomic_DNA"/>
</dbReference>
<evidence type="ECO:0000256" key="6">
    <source>
        <dbReference type="ARBA" id="ARBA00022801"/>
    </source>
</evidence>
<evidence type="ECO:0000256" key="11">
    <source>
        <dbReference type="SAM" id="MobiDB-lite"/>
    </source>
</evidence>
<sequence>MQVISLESLGWRQRWAEAYAPYEERYNVGRIALEHKHMYRVFTEQGDLLAEVSGKLRHEASGREDYPAVGDWVLLQARPEEGKATIHGVLPRSSKFSRKVAGALTEEQIVAANVDTVFLVNALNYDFNLRRIERYLILAWESGANPVIVLSKADLCEDPEELAREVESVAIGVPVHIVSAFTEQGIEELRPYVGDGSTVALLGSSGAGKSTLINLLMGEPVQETQAVREGDDRGRHTTTYRELFLLPGGGLMIDTPGMRELQLWHAEEGLGGTFAEIEELAAGCRFSDCRHEKEPGCAVRGGLSDGTLDAGRYESYKKTQRELAYLAAKDDIRARQQQKERNKKLSSFVKQHAKKR</sequence>
<keyword evidence="9 10" id="KW-0342">GTP-binding</keyword>
<evidence type="ECO:0000256" key="1">
    <source>
        <dbReference type="ARBA" id="ARBA00022490"/>
    </source>
</evidence>
<dbReference type="HAMAP" id="MF_01820">
    <property type="entry name" value="GTPase_RsgA"/>
    <property type="match status" value="1"/>
</dbReference>
<dbReference type="InterPro" id="IPR012340">
    <property type="entry name" value="NA-bd_OB-fold"/>
</dbReference>
<dbReference type="PANTHER" id="PTHR32120">
    <property type="entry name" value="SMALL RIBOSOMAL SUBUNIT BIOGENESIS GTPASE RSGA"/>
    <property type="match status" value="1"/>
</dbReference>
<keyword evidence="5 10" id="KW-0547">Nucleotide-binding</keyword>
<gene>
    <name evidence="10 14" type="primary">rsgA</name>
    <name evidence="14" type="ORF">ACFSUF_00540</name>
</gene>
<comment type="subunit">
    <text evidence="10">Monomer. Associates with 30S ribosomal subunit, binds 16S rRNA.</text>
</comment>
<dbReference type="InterPro" id="IPR010914">
    <property type="entry name" value="RsgA_GTPase_dom"/>
</dbReference>
<evidence type="ECO:0000256" key="9">
    <source>
        <dbReference type="ARBA" id="ARBA00023134"/>
    </source>
</evidence>
<comment type="function">
    <text evidence="10">One of several proteins that assist in the late maturation steps of the functional core of the 30S ribosomal subunit. Helps release RbfA from mature subunits. May play a role in the assembly of ribosomal proteins into the subunit. Circularly permuted GTPase that catalyzes slow GTP hydrolysis, GTPase activity is stimulated by the 30S ribosomal subunit.</text>
</comment>
<evidence type="ECO:0000256" key="5">
    <source>
        <dbReference type="ARBA" id="ARBA00022741"/>
    </source>
</evidence>
<comment type="cofactor">
    <cofactor evidence="10">
        <name>Zn(2+)</name>
        <dbReference type="ChEBI" id="CHEBI:29105"/>
    </cofactor>
    <text evidence="10">Binds 1 zinc ion per subunit.</text>
</comment>
<dbReference type="PANTHER" id="PTHR32120:SF10">
    <property type="entry name" value="SMALL RIBOSOMAL SUBUNIT BIOGENESIS GTPASE RSGA"/>
    <property type="match status" value="1"/>
</dbReference>
<dbReference type="SUPFAM" id="SSF52540">
    <property type="entry name" value="P-loop containing nucleoside triphosphate hydrolases"/>
    <property type="match status" value="1"/>
</dbReference>
<organism evidence="14 15">
    <name type="scientific">Paenibacillus gansuensis</name>
    <dbReference type="NCBI Taxonomy" id="306542"/>
    <lineage>
        <taxon>Bacteria</taxon>
        <taxon>Bacillati</taxon>
        <taxon>Bacillota</taxon>
        <taxon>Bacilli</taxon>
        <taxon>Bacillales</taxon>
        <taxon>Paenibacillaceae</taxon>
        <taxon>Paenibacillus</taxon>
    </lineage>
</organism>
<proteinExistence type="inferred from homology"/>
<dbReference type="InterPro" id="IPR004881">
    <property type="entry name" value="Ribosome_biogen_GTPase_RsgA"/>
</dbReference>
<keyword evidence="7 10" id="KW-0862">Zinc</keyword>
<keyword evidence="8 10" id="KW-0694">RNA-binding</keyword>
<dbReference type="InterPro" id="IPR027417">
    <property type="entry name" value="P-loop_NTPase"/>
</dbReference>